<accession>A0AAD6WU60</accession>
<organism evidence="2 3">
    <name type="scientific">Mycena alexandri</name>
    <dbReference type="NCBI Taxonomy" id="1745969"/>
    <lineage>
        <taxon>Eukaryota</taxon>
        <taxon>Fungi</taxon>
        <taxon>Dikarya</taxon>
        <taxon>Basidiomycota</taxon>
        <taxon>Agaricomycotina</taxon>
        <taxon>Agaricomycetes</taxon>
        <taxon>Agaricomycetidae</taxon>
        <taxon>Agaricales</taxon>
        <taxon>Marasmiineae</taxon>
        <taxon>Mycenaceae</taxon>
        <taxon>Mycena</taxon>
    </lineage>
</organism>
<protein>
    <submittedName>
        <fullName evidence="2">Uncharacterized protein</fullName>
    </submittedName>
</protein>
<dbReference type="AlphaFoldDB" id="A0AAD6WU60"/>
<reference evidence="2" key="1">
    <citation type="submission" date="2023-03" db="EMBL/GenBank/DDBJ databases">
        <title>Massive genome expansion in bonnet fungi (Mycena s.s.) driven by repeated elements and novel gene families across ecological guilds.</title>
        <authorList>
            <consortium name="Lawrence Berkeley National Laboratory"/>
            <person name="Harder C.B."/>
            <person name="Miyauchi S."/>
            <person name="Viragh M."/>
            <person name="Kuo A."/>
            <person name="Thoen E."/>
            <person name="Andreopoulos B."/>
            <person name="Lu D."/>
            <person name="Skrede I."/>
            <person name="Drula E."/>
            <person name="Henrissat B."/>
            <person name="Morin E."/>
            <person name="Kohler A."/>
            <person name="Barry K."/>
            <person name="LaButti K."/>
            <person name="Morin E."/>
            <person name="Salamov A."/>
            <person name="Lipzen A."/>
            <person name="Mereny Z."/>
            <person name="Hegedus B."/>
            <person name="Baldrian P."/>
            <person name="Stursova M."/>
            <person name="Weitz H."/>
            <person name="Taylor A."/>
            <person name="Grigoriev I.V."/>
            <person name="Nagy L.G."/>
            <person name="Martin F."/>
            <person name="Kauserud H."/>
        </authorList>
    </citation>
    <scope>NUCLEOTIDE SEQUENCE</scope>
    <source>
        <strain evidence="2">CBHHK200</strain>
    </source>
</reference>
<proteinExistence type="predicted"/>
<name>A0AAD6WU60_9AGAR</name>
<gene>
    <name evidence="2" type="ORF">C8F04DRAFT_1195898</name>
</gene>
<sequence>MTKGEPSYDNPELSEKKKKKKNAKAAVGQREASGSKERKRKDKKEQIRVSKPDIQWHHPYIRKQPGGPSSTLGNRSKAAQDKLLPEVFERQLRAALPLIPTYNSPLTLAELKSRAMSSEELKRVVPIVQQLVQEGRAIFCSTRVVDPTTGETLLLYLGDRYGDDNQQYVSHEGLGDASKPLVKPKDIKHASARKYLVEAVKIAKQKGYNIVHDGIHV</sequence>
<evidence type="ECO:0000313" key="3">
    <source>
        <dbReference type="Proteomes" id="UP001218188"/>
    </source>
</evidence>
<dbReference type="EMBL" id="JARJCM010000243">
    <property type="protein sequence ID" value="KAJ7021069.1"/>
    <property type="molecule type" value="Genomic_DNA"/>
</dbReference>
<evidence type="ECO:0000256" key="1">
    <source>
        <dbReference type="SAM" id="MobiDB-lite"/>
    </source>
</evidence>
<feature type="compositionally biased region" description="Basic and acidic residues" evidence="1">
    <location>
        <begin position="43"/>
        <end position="56"/>
    </location>
</feature>
<evidence type="ECO:0000313" key="2">
    <source>
        <dbReference type="EMBL" id="KAJ7021069.1"/>
    </source>
</evidence>
<feature type="region of interest" description="Disordered" evidence="1">
    <location>
        <begin position="1"/>
        <end position="77"/>
    </location>
</feature>
<comment type="caution">
    <text evidence="2">The sequence shown here is derived from an EMBL/GenBank/DDBJ whole genome shotgun (WGS) entry which is preliminary data.</text>
</comment>
<dbReference type="Proteomes" id="UP001218188">
    <property type="component" value="Unassembled WGS sequence"/>
</dbReference>
<keyword evidence="3" id="KW-1185">Reference proteome</keyword>